<accession>A0ABT3MVW8</accession>
<dbReference type="InterPro" id="IPR011990">
    <property type="entry name" value="TPR-like_helical_dom_sf"/>
</dbReference>
<dbReference type="InterPro" id="IPR005415">
    <property type="entry name" value="T3SS_Ca_resp_chp_LcrH/SycD"/>
</dbReference>
<sequence length="169" mass="19455">MDRPVSGDKPTESEASPGEWLSYLKQGGTLGKLRQVNSEQMEAMYTLGYGHFDIGHYAEALRVFRYLAMLDHWNARYFLAIGYCLYQLKHYADAIPALSYAERLDKQDPRPSLCMTECFISLKNRKLAKKALAEAIKRLKVSKDWDEEKKQAKQLKHYLVNQSGRSQTS</sequence>
<evidence type="ECO:0000313" key="2">
    <source>
        <dbReference type="Proteomes" id="UP001209854"/>
    </source>
</evidence>
<reference evidence="1 2" key="1">
    <citation type="submission" date="2022-10" db="EMBL/GenBank/DDBJ databases">
        <title>High-quality genome sequences of two octocoral-associated bacteria, Endozoicomonas euniceicola EF212 and Endozoicomonas gorgoniicola PS125.</title>
        <authorList>
            <person name="Chiou Y.-J."/>
            <person name="Chen Y.-H."/>
        </authorList>
    </citation>
    <scope>NUCLEOTIDE SEQUENCE [LARGE SCALE GENOMIC DNA]</scope>
    <source>
        <strain evidence="1 2">PS125</strain>
    </source>
</reference>
<protein>
    <submittedName>
        <fullName evidence="1">SycD/LcrH family type III secretion system chaperone</fullName>
    </submittedName>
</protein>
<keyword evidence="2" id="KW-1185">Reference proteome</keyword>
<dbReference type="RefSeq" id="WP_262568345.1">
    <property type="nucleotide sequence ID" value="NZ_JAPFCC010000001.1"/>
</dbReference>
<dbReference type="SUPFAM" id="SSF48452">
    <property type="entry name" value="TPR-like"/>
    <property type="match status" value="1"/>
</dbReference>
<dbReference type="EMBL" id="JAPFCC010000001">
    <property type="protein sequence ID" value="MCW7553522.1"/>
    <property type="molecule type" value="Genomic_DNA"/>
</dbReference>
<dbReference type="PIRSF" id="PIRSF003165">
    <property type="entry name" value="Chaperone_SicA"/>
    <property type="match status" value="1"/>
</dbReference>
<gene>
    <name evidence="1" type="ORF">NX722_12985</name>
</gene>
<dbReference type="InterPro" id="IPR016379">
    <property type="entry name" value="T3SS_Ca_resp_chp_LcrH/SycD_sub"/>
</dbReference>
<dbReference type="Proteomes" id="UP001209854">
    <property type="component" value="Unassembled WGS sequence"/>
</dbReference>
<dbReference type="Gene3D" id="1.25.40.10">
    <property type="entry name" value="Tetratricopeptide repeat domain"/>
    <property type="match status" value="1"/>
</dbReference>
<proteinExistence type="predicted"/>
<organism evidence="1 2">
    <name type="scientific">Endozoicomonas gorgoniicola</name>
    <dbReference type="NCBI Taxonomy" id="1234144"/>
    <lineage>
        <taxon>Bacteria</taxon>
        <taxon>Pseudomonadati</taxon>
        <taxon>Pseudomonadota</taxon>
        <taxon>Gammaproteobacteria</taxon>
        <taxon>Oceanospirillales</taxon>
        <taxon>Endozoicomonadaceae</taxon>
        <taxon>Endozoicomonas</taxon>
    </lineage>
</organism>
<evidence type="ECO:0000313" key="1">
    <source>
        <dbReference type="EMBL" id="MCW7553522.1"/>
    </source>
</evidence>
<dbReference type="PRINTS" id="PR01595">
    <property type="entry name" value="SYCDCHAPRONE"/>
</dbReference>
<comment type="caution">
    <text evidence="1">The sequence shown here is derived from an EMBL/GenBank/DDBJ whole genome shotgun (WGS) entry which is preliminary data.</text>
</comment>
<name>A0ABT3MVW8_9GAMM</name>
<dbReference type="NCBIfam" id="TIGR02552">
    <property type="entry name" value="LcrH_SycD"/>
    <property type="match status" value="1"/>
</dbReference>